<evidence type="ECO:0000313" key="2">
    <source>
        <dbReference type="Proteomes" id="UP001283361"/>
    </source>
</evidence>
<dbReference type="AlphaFoldDB" id="A0AAE0YZV6"/>
<sequence length="232" mass="25597">MTLGTFLEQNTRIQYTLRLTYCYHDIKMTPSGGGVLTYPQRLFLRQGGKQTGEFLQVEIYVASVQIFRNSRAVMGEGREWYQSSAGQGLTVRLKHGTVWAALAIAKAVSTPEEAFLKSPLIIEPGILYQDDFISPSRSRNMAAMAPLSQCVSRSEHSSRDGTSICVSNDVMAQADTSPVHVKQHREDQCLSPSVCPLPACAPPIKNCLLSLGSERLSCHLGRATRHLRTLSQ</sequence>
<dbReference type="Proteomes" id="UP001283361">
    <property type="component" value="Unassembled WGS sequence"/>
</dbReference>
<comment type="caution">
    <text evidence="1">The sequence shown here is derived from an EMBL/GenBank/DDBJ whole genome shotgun (WGS) entry which is preliminary data.</text>
</comment>
<organism evidence="1 2">
    <name type="scientific">Elysia crispata</name>
    <name type="common">lettuce slug</name>
    <dbReference type="NCBI Taxonomy" id="231223"/>
    <lineage>
        <taxon>Eukaryota</taxon>
        <taxon>Metazoa</taxon>
        <taxon>Spiralia</taxon>
        <taxon>Lophotrochozoa</taxon>
        <taxon>Mollusca</taxon>
        <taxon>Gastropoda</taxon>
        <taxon>Heterobranchia</taxon>
        <taxon>Euthyneura</taxon>
        <taxon>Panpulmonata</taxon>
        <taxon>Sacoglossa</taxon>
        <taxon>Placobranchoidea</taxon>
        <taxon>Plakobranchidae</taxon>
        <taxon>Elysia</taxon>
    </lineage>
</organism>
<gene>
    <name evidence="1" type="ORF">RRG08_021055</name>
</gene>
<name>A0AAE0YZV6_9GAST</name>
<reference evidence="1" key="1">
    <citation type="journal article" date="2023" name="G3 (Bethesda)">
        <title>A reference genome for the long-term kleptoplast-retaining sea slug Elysia crispata morphotype clarki.</title>
        <authorList>
            <person name="Eastman K.E."/>
            <person name="Pendleton A.L."/>
            <person name="Shaikh M.A."/>
            <person name="Suttiyut T."/>
            <person name="Ogas R."/>
            <person name="Tomko P."/>
            <person name="Gavelis G."/>
            <person name="Widhalm J.R."/>
            <person name="Wisecaver J.H."/>
        </authorList>
    </citation>
    <scope>NUCLEOTIDE SEQUENCE</scope>
    <source>
        <strain evidence="1">ECLA1</strain>
    </source>
</reference>
<protein>
    <submittedName>
        <fullName evidence="1">Uncharacterized protein</fullName>
    </submittedName>
</protein>
<evidence type="ECO:0000313" key="1">
    <source>
        <dbReference type="EMBL" id="KAK3760254.1"/>
    </source>
</evidence>
<accession>A0AAE0YZV6</accession>
<dbReference type="EMBL" id="JAWDGP010005035">
    <property type="protein sequence ID" value="KAK3760254.1"/>
    <property type="molecule type" value="Genomic_DNA"/>
</dbReference>
<keyword evidence="2" id="KW-1185">Reference proteome</keyword>
<proteinExistence type="predicted"/>